<dbReference type="Pfam" id="PF22468">
    <property type="entry name" value="ACT_9"/>
    <property type="match status" value="2"/>
</dbReference>
<feature type="domain" description="ACT" evidence="27">
    <location>
        <begin position="402"/>
        <end position="474"/>
    </location>
</feature>
<dbReference type="InterPro" id="IPR049638">
    <property type="entry name" value="AK-HD"/>
</dbReference>
<keyword evidence="29" id="KW-1185">Reference proteome</keyword>
<dbReference type="Gene3D" id="3.30.2130.10">
    <property type="entry name" value="VC0802-like"/>
    <property type="match status" value="1"/>
</dbReference>
<dbReference type="UniPathway" id="UPA00051">
    <property type="reaction ID" value="UER00462"/>
</dbReference>
<dbReference type="PANTHER" id="PTHR43070:SF3">
    <property type="entry name" value="HOMOSERINE DEHYDROGENASE"/>
    <property type="match status" value="1"/>
</dbReference>
<keyword evidence="14" id="KW-0547">Nucleotide-binding</keyword>
<keyword evidence="20" id="KW-0915">Sodium</keyword>
<dbReference type="NCBIfam" id="TIGR00657">
    <property type="entry name" value="asp_kinases"/>
    <property type="match status" value="1"/>
</dbReference>
<evidence type="ECO:0000256" key="18">
    <source>
        <dbReference type="ARBA" id="ARBA00023002"/>
    </source>
</evidence>
<gene>
    <name evidence="28" type="ORF">A176_004771</name>
</gene>
<dbReference type="GO" id="GO:0009090">
    <property type="term" value="P:homoserine biosynthetic process"/>
    <property type="evidence" value="ECO:0007669"/>
    <property type="project" value="UniProtKB-ARBA"/>
</dbReference>
<dbReference type="PIRSF" id="PIRSF000727">
    <property type="entry name" value="ThrA"/>
    <property type="match status" value="1"/>
</dbReference>
<dbReference type="CDD" id="cd04922">
    <property type="entry name" value="ACT_AKi-HSDH-ThrA_2"/>
    <property type="match status" value="1"/>
</dbReference>
<dbReference type="Gene3D" id="3.30.360.10">
    <property type="entry name" value="Dihydrodipicolinate Reductase, domain 2"/>
    <property type="match status" value="1"/>
</dbReference>
<comment type="catalytic activity">
    <reaction evidence="25">
        <text>L-homoserine + NADP(+) = L-aspartate 4-semialdehyde + NADPH + H(+)</text>
        <dbReference type="Rhea" id="RHEA:15761"/>
        <dbReference type="ChEBI" id="CHEBI:15378"/>
        <dbReference type="ChEBI" id="CHEBI:57476"/>
        <dbReference type="ChEBI" id="CHEBI:57783"/>
        <dbReference type="ChEBI" id="CHEBI:58349"/>
        <dbReference type="ChEBI" id="CHEBI:537519"/>
        <dbReference type="EC" id="1.1.1.3"/>
    </reaction>
    <physiologicalReaction direction="right-to-left" evidence="25">
        <dbReference type="Rhea" id="RHEA:15763"/>
    </physiologicalReaction>
</comment>
<evidence type="ECO:0000256" key="8">
    <source>
        <dbReference type="ARBA" id="ARBA00010046"/>
    </source>
</evidence>
<proteinExistence type="inferred from homology"/>
<evidence type="ECO:0000256" key="16">
    <source>
        <dbReference type="ARBA" id="ARBA00022840"/>
    </source>
</evidence>
<evidence type="ECO:0000256" key="13">
    <source>
        <dbReference type="ARBA" id="ARBA00022723"/>
    </source>
</evidence>
<dbReference type="InterPro" id="IPR036393">
    <property type="entry name" value="AceGlu_kinase-like_sf"/>
</dbReference>
<keyword evidence="22" id="KW-0511">Multifunctional enzyme</keyword>
<dbReference type="UniPathway" id="UPA00050">
    <property type="reaction ID" value="UER00063"/>
</dbReference>
<keyword evidence="18" id="KW-0560">Oxidoreductase</keyword>
<evidence type="ECO:0000256" key="23">
    <source>
        <dbReference type="ARBA" id="ARBA00044938"/>
    </source>
</evidence>
<comment type="cofactor">
    <cofactor evidence="1">
        <name>a metal cation</name>
        <dbReference type="ChEBI" id="CHEBI:25213"/>
    </cofactor>
</comment>
<evidence type="ECO:0000256" key="22">
    <source>
        <dbReference type="ARBA" id="ARBA00023268"/>
    </source>
</evidence>
<keyword evidence="15 28" id="KW-0418">Kinase</keyword>
<comment type="catalytic activity">
    <reaction evidence="26">
        <text>L-homoserine + NAD(+) = L-aspartate 4-semialdehyde + NADH + H(+)</text>
        <dbReference type="Rhea" id="RHEA:15757"/>
        <dbReference type="ChEBI" id="CHEBI:15378"/>
        <dbReference type="ChEBI" id="CHEBI:57476"/>
        <dbReference type="ChEBI" id="CHEBI:57540"/>
        <dbReference type="ChEBI" id="CHEBI:57945"/>
        <dbReference type="ChEBI" id="CHEBI:537519"/>
        <dbReference type="EC" id="1.1.1.3"/>
    </reaction>
    <physiologicalReaction direction="right-to-left" evidence="26">
        <dbReference type="Rhea" id="RHEA:15759"/>
    </physiologicalReaction>
</comment>
<comment type="pathway">
    <text evidence="2">Amino-acid biosynthesis; L-lysine biosynthesis via DAP pathway; (S)-tetrahydrodipicolinate from L-aspartate: step 1/4.</text>
</comment>
<keyword evidence="17" id="KW-0521">NADP</keyword>
<comment type="pathway">
    <text evidence="6">Amino-acid biosynthesis; L-threonine biosynthesis; L-threonine from L-aspartate: step 1/5.</text>
</comment>
<dbReference type="EMBL" id="CP012109">
    <property type="protein sequence ID" value="AKQ67859.1"/>
    <property type="molecule type" value="Genomic_DNA"/>
</dbReference>
<dbReference type="GO" id="GO:0046872">
    <property type="term" value="F:metal ion binding"/>
    <property type="evidence" value="ECO:0007669"/>
    <property type="project" value="UniProtKB-KW"/>
</dbReference>
<comment type="catalytic activity">
    <reaction evidence="24">
        <text>L-aspartate + ATP = 4-phospho-L-aspartate + ADP</text>
        <dbReference type="Rhea" id="RHEA:23776"/>
        <dbReference type="ChEBI" id="CHEBI:29991"/>
        <dbReference type="ChEBI" id="CHEBI:30616"/>
        <dbReference type="ChEBI" id="CHEBI:57535"/>
        <dbReference type="ChEBI" id="CHEBI:456216"/>
        <dbReference type="EC" id="2.7.2.4"/>
    </reaction>
    <physiologicalReaction direction="left-to-right" evidence="24">
        <dbReference type="Rhea" id="RHEA:23777"/>
    </physiologicalReaction>
</comment>
<comment type="function">
    <text evidence="23">Bifunctional aspartate kinase and homoserine dehydrogenase that catalyzes the first and the third steps toward the synthesis of lysine, methionine and threonine from aspartate.</text>
</comment>
<dbReference type="Pfam" id="PF03447">
    <property type="entry name" value="NAD_binding_3"/>
    <property type="match status" value="1"/>
</dbReference>
<evidence type="ECO:0000256" key="19">
    <source>
        <dbReference type="ARBA" id="ARBA00023027"/>
    </source>
</evidence>
<evidence type="ECO:0000256" key="9">
    <source>
        <dbReference type="ARBA" id="ARBA00011881"/>
    </source>
</evidence>
<dbReference type="InterPro" id="IPR001048">
    <property type="entry name" value="Asp/Glu/Uridylate_kinase"/>
</dbReference>
<dbReference type="InterPro" id="IPR001342">
    <property type="entry name" value="HDH_cat"/>
</dbReference>
<evidence type="ECO:0000256" key="1">
    <source>
        <dbReference type="ARBA" id="ARBA00001920"/>
    </source>
</evidence>
<dbReference type="eggNOG" id="COG0460">
    <property type="taxonomic scope" value="Bacteria"/>
</dbReference>
<dbReference type="SUPFAM" id="SSF53633">
    <property type="entry name" value="Carbamate kinase-like"/>
    <property type="match status" value="1"/>
</dbReference>
<dbReference type="InterPro" id="IPR001341">
    <property type="entry name" value="Asp_kinase"/>
</dbReference>
<dbReference type="CDD" id="cd04921">
    <property type="entry name" value="ACT_AKi-HSDH-ThrA-like_1"/>
    <property type="match status" value="1"/>
</dbReference>
<dbReference type="GO" id="GO:0009086">
    <property type="term" value="P:methionine biosynthetic process"/>
    <property type="evidence" value="ECO:0007669"/>
    <property type="project" value="UniProtKB-KW"/>
</dbReference>
<dbReference type="GO" id="GO:0009089">
    <property type="term" value="P:lysine biosynthetic process via diaminopimelate"/>
    <property type="evidence" value="ECO:0007669"/>
    <property type="project" value="UniProtKB-UniPathway"/>
</dbReference>
<dbReference type="SUPFAM" id="SSF51735">
    <property type="entry name" value="NAD(P)-binding Rossmann-fold domains"/>
    <property type="match status" value="1"/>
</dbReference>
<dbReference type="InterPro" id="IPR045865">
    <property type="entry name" value="ACT-like_dom_sf"/>
</dbReference>
<evidence type="ECO:0000256" key="26">
    <source>
        <dbReference type="ARBA" id="ARBA00049031"/>
    </source>
</evidence>
<dbReference type="InterPro" id="IPR054352">
    <property type="entry name" value="ACT_Aspartokinase"/>
</dbReference>
<keyword evidence="19" id="KW-0520">NAD</keyword>
<dbReference type="Proteomes" id="UP000009026">
    <property type="component" value="Chromosome"/>
</dbReference>
<comment type="similarity">
    <text evidence="8">In the N-terminal section; belongs to the aspartokinase family.</text>
</comment>
<keyword evidence="16" id="KW-0067">ATP-binding</keyword>
<protein>
    <submittedName>
        <fullName evidence="28">Aspartokinase</fullName>
    </submittedName>
</protein>
<dbReference type="PROSITE" id="PS00324">
    <property type="entry name" value="ASPARTOKINASE"/>
    <property type="match status" value="1"/>
</dbReference>
<dbReference type="GO" id="GO:0009088">
    <property type="term" value="P:threonine biosynthetic process"/>
    <property type="evidence" value="ECO:0007669"/>
    <property type="project" value="UniProtKB-UniPathway"/>
</dbReference>
<dbReference type="InterPro" id="IPR011147">
    <property type="entry name" value="Bifunc_Aspkin/hSer_DH"/>
</dbReference>
<evidence type="ECO:0000256" key="17">
    <source>
        <dbReference type="ARBA" id="ARBA00022857"/>
    </source>
</evidence>
<evidence type="ECO:0000256" key="3">
    <source>
        <dbReference type="ARBA" id="ARBA00004986"/>
    </source>
</evidence>
<dbReference type="OrthoDB" id="9799110at2"/>
<dbReference type="GO" id="GO:0004072">
    <property type="term" value="F:aspartate kinase activity"/>
    <property type="evidence" value="ECO:0007669"/>
    <property type="project" value="UniProtKB-EC"/>
</dbReference>
<accession>A0A0H4WYH8</accession>
<dbReference type="GO" id="GO:0004412">
    <property type="term" value="F:homoserine dehydrogenase activity"/>
    <property type="evidence" value="ECO:0007669"/>
    <property type="project" value="UniProtKB-EC"/>
</dbReference>
<comment type="subunit">
    <text evidence="9">Homotetramer.</text>
</comment>
<organism evidence="28 29">
    <name type="scientific">Pseudomyxococcus hansupus</name>
    <dbReference type="NCBI Taxonomy" id="1297742"/>
    <lineage>
        <taxon>Bacteria</taxon>
        <taxon>Pseudomonadati</taxon>
        <taxon>Myxococcota</taxon>
        <taxon>Myxococcia</taxon>
        <taxon>Myxococcales</taxon>
        <taxon>Cystobacterineae</taxon>
        <taxon>Myxococcaceae</taxon>
        <taxon>Pseudomyxococcus</taxon>
    </lineage>
</organism>
<dbReference type="UniPathway" id="UPA00034">
    <property type="reaction ID" value="UER00015"/>
</dbReference>
<dbReference type="eggNOG" id="COG0527">
    <property type="taxonomic scope" value="Bacteria"/>
</dbReference>
<evidence type="ECO:0000256" key="15">
    <source>
        <dbReference type="ARBA" id="ARBA00022777"/>
    </source>
</evidence>
<dbReference type="SUPFAM" id="SSF55021">
    <property type="entry name" value="ACT-like"/>
    <property type="match status" value="2"/>
</dbReference>
<evidence type="ECO:0000256" key="10">
    <source>
        <dbReference type="ARBA" id="ARBA00022605"/>
    </source>
</evidence>
<evidence type="ECO:0000256" key="2">
    <source>
        <dbReference type="ARBA" id="ARBA00004766"/>
    </source>
</evidence>
<keyword evidence="11" id="KW-0808">Transferase</keyword>
<dbReference type="InterPro" id="IPR005106">
    <property type="entry name" value="Asp/hSer_DH_NAD-bd"/>
</dbReference>
<sequence>MRVMKFGGTSVGNAQRMRGVVDLAEAARKETRVMVVASAVSGITNLLVESARAAQEGNPVESLHGRFEEVHRGIVRELAAELGEARLRSLEEGLSTLSSELRGLLQGVGLLRECSPSVLAHLSGLGERASCLILGALMAARGLSPHAVEPRDAILCAGDPLQATPLQEESRARFAPLRDASGPGLMLMPGFFGGDGKGKTMCLGRGGSDYSAALAAAALDAALLEIWTDVDGIFSADPRLVPEAFPLPEVSFEEAMELAYFGAKVLHPKTIAPARERGIPVRVCNSFRPEHPGTRVTDDAAPPEHPVRGLSFLPGIALLNLAGAGLKGVPGTAARVFEAMAHASISVVLITQGSSECSISFCVQQADAERAVKALEAAFEMERAAGKVDTIEQQRGLAVLSIVGDGMRHRVGVAGTFFSALADVGCSIAAIAQGSSERSISAVISETDGPRALAHVHGRCFGTTEVVELLLAGVGSVGGELLKQVHQQAPKLRAHGLDLRVCVIANSKRCVASGEGLPLEDWKARLAAGNDGAPLDTFREWARAKRPGRPVFVDCTSSEDIALAYPSLMEAGLHVVTANKKANAGQWSHWRKLRETASRHQRRFLYETNVGAALPVIDTLKNMLRTGDRVLRVEGILSGSLSFILGLTEEGVPLSRAVGTAMEKRFTEPDPRDDLHGTDVARKVLILARELGRTVELEQVTLDSLLPSDFDATGPLDDFLARLPQVDAAFQRRVEALRKEGKVLRYVGSVTEDGCFVGLVPVSLEHPLAAVKGGENALSFTSERYSPTPLVIRGYGAGAAVTAAGVLADVLRLVDGPLP</sequence>
<comment type="pathway">
    <text evidence="4">Amino-acid biosynthesis; L-threonine biosynthesis; L-threonine from L-aspartate: step 3/5.</text>
</comment>
<evidence type="ECO:0000256" key="12">
    <source>
        <dbReference type="ARBA" id="ARBA00022697"/>
    </source>
</evidence>
<comment type="pathway">
    <text evidence="5">Amino-acid biosynthesis; L-methionine biosynthesis via de novo pathway; L-homoserine from L-aspartate: step 3/3.</text>
</comment>
<dbReference type="PROSITE" id="PS51671">
    <property type="entry name" value="ACT"/>
    <property type="match status" value="2"/>
</dbReference>
<dbReference type="FunFam" id="3.30.360.10:FF:000006">
    <property type="entry name" value="Bifunctional aspartokinase/homoserine dehydrogenase"/>
    <property type="match status" value="1"/>
</dbReference>
<name>A0A0H4WYH8_9BACT</name>
<dbReference type="AlphaFoldDB" id="A0A0H4WYH8"/>
<dbReference type="PATRIC" id="fig|1297742.4.peg.4817"/>
<dbReference type="GO" id="GO:0050661">
    <property type="term" value="F:NADP binding"/>
    <property type="evidence" value="ECO:0007669"/>
    <property type="project" value="InterPro"/>
</dbReference>
<dbReference type="STRING" id="1297742.A176_004771"/>
<keyword evidence="13" id="KW-0479">Metal-binding</keyword>
<comment type="similarity">
    <text evidence="7">In the C-terminal section; belongs to the homoserine dehydrogenase family.</text>
</comment>
<evidence type="ECO:0000256" key="21">
    <source>
        <dbReference type="ARBA" id="ARBA00023167"/>
    </source>
</evidence>
<keyword evidence="21" id="KW-0486">Methionine biosynthesis</keyword>
<dbReference type="SUPFAM" id="SSF55347">
    <property type="entry name" value="Glyceraldehyde-3-phosphate dehydrogenase-like, C-terminal domain"/>
    <property type="match status" value="1"/>
</dbReference>
<evidence type="ECO:0000256" key="11">
    <source>
        <dbReference type="ARBA" id="ARBA00022679"/>
    </source>
</evidence>
<evidence type="ECO:0000256" key="14">
    <source>
        <dbReference type="ARBA" id="ARBA00022741"/>
    </source>
</evidence>
<evidence type="ECO:0000313" key="29">
    <source>
        <dbReference type="Proteomes" id="UP000009026"/>
    </source>
</evidence>
<keyword evidence="10" id="KW-0028">Amino-acid biosynthesis</keyword>
<evidence type="ECO:0000256" key="6">
    <source>
        <dbReference type="ARBA" id="ARBA00005139"/>
    </source>
</evidence>
<dbReference type="InterPro" id="IPR002912">
    <property type="entry name" value="ACT_dom"/>
</dbReference>
<evidence type="ECO:0000256" key="25">
    <source>
        <dbReference type="ARBA" id="ARBA00048841"/>
    </source>
</evidence>
<evidence type="ECO:0000259" key="27">
    <source>
        <dbReference type="PROSITE" id="PS51671"/>
    </source>
</evidence>
<evidence type="ECO:0000256" key="20">
    <source>
        <dbReference type="ARBA" id="ARBA00023053"/>
    </source>
</evidence>
<evidence type="ECO:0000256" key="24">
    <source>
        <dbReference type="ARBA" id="ARBA00048561"/>
    </source>
</evidence>
<feature type="domain" description="ACT" evidence="27">
    <location>
        <begin position="321"/>
        <end position="393"/>
    </location>
</feature>
<evidence type="ECO:0000256" key="4">
    <source>
        <dbReference type="ARBA" id="ARBA00005056"/>
    </source>
</evidence>
<dbReference type="NCBIfam" id="NF006959">
    <property type="entry name" value="PRK09436.1"/>
    <property type="match status" value="1"/>
</dbReference>
<evidence type="ECO:0000256" key="5">
    <source>
        <dbReference type="ARBA" id="ARBA00005062"/>
    </source>
</evidence>
<keyword evidence="12" id="KW-0791">Threonine biosynthesis</keyword>
<dbReference type="GO" id="GO:0005524">
    <property type="term" value="F:ATP binding"/>
    <property type="evidence" value="ECO:0007669"/>
    <property type="project" value="UniProtKB-KW"/>
</dbReference>
<dbReference type="Pfam" id="PF00742">
    <property type="entry name" value="Homoserine_dh"/>
    <property type="match status" value="1"/>
</dbReference>
<dbReference type="InterPro" id="IPR036291">
    <property type="entry name" value="NAD(P)-bd_dom_sf"/>
</dbReference>
<evidence type="ECO:0000256" key="7">
    <source>
        <dbReference type="ARBA" id="ARBA00007952"/>
    </source>
</evidence>
<dbReference type="Gene3D" id="3.40.50.720">
    <property type="entry name" value="NAD(P)-binding Rossmann-like Domain"/>
    <property type="match status" value="1"/>
</dbReference>
<dbReference type="FunFam" id="3.30.2130.10:FF:000001">
    <property type="entry name" value="Bifunctional aspartokinase/homoserine dehydrogenase"/>
    <property type="match status" value="1"/>
</dbReference>
<reference evidence="28 29" key="1">
    <citation type="journal article" date="2016" name="PLoS ONE">
        <title>Complete Genome Sequence and Comparative Genomics of a Novel Myxobacterium Myxococcus hansupus.</title>
        <authorList>
            <person name="Sharma G."/>
            <person name="Narwani T."/>
            <person name="Subramanian S."/>
        </authorList>
    </citation>
    <scope>NUCLEOTIDE SEQUENCE [LARGE SCALE GENOMIC DNA]</scope>
    <source>
        <strain evidence="29">mixupus</strain>
    </source>
</reference>
<dbReference type="InterPro" id="IPR018042">
    <property type="entry name" value="Aspartate_kinase_CS"/>
</dbReference>
<evidence type="ECO:0000313" key="28">
    <source>
        <dbReference type="EMBL" id="AKQ67859.1"/>
    </source>
</evidence>
<dbReference type="Gene3D" id="3.40.1160.10">
    <property type="entry name" value="Acetylglutamate kinase-like"/>
    <property type="match status" value="1"/>
</dbReference>
<dbReference type="RefSeq" id="WP_002637240.1">
    <property type="nucleotide sequence ID" value="NZ_CP012109.1"/>
</dbReference>
<dbReference type="Pfam" id="PF00696">
    <property type="entry name" value="AA_kinase"/>
    <property type="match status" value="1"/>
</dbReference>
<dbReference type="PANTHER" id="PTHR43070">
    <property type="match status" value="1"/>
</dbReference>
<dbReference type="KEGG" id="mym:A176_004771"/>
<comment type="pathway">
    <text evidence="3">Amino-acid biosynthesis; L-methionine biosynthesis via de novo pathway; L-homoserine from L-aspartate: step 1/3.</text>
</comment>